<dbReference type="Proteomes" id="UP000053105">
    <property type="component" value="Unassembled WGS sequence"/>
</dbReference>
<sequence>MKNKLDQTHGKKKHARPRILLHPLTFNSFQSALYFLGQNVTEVPVEISTNINVIVQRPRIPQIRVSNTRLAQAASGCAPSVDVLPISDRLTPNKNIRIMAPTLCIIQTKPCKKKQHDKKLHDLYSSTILTEKLRTNKINISHISKAILKVTASFWKLATEKPITKLQPINYSAEFLRTFETISVALMSREGLKDLLKKRKLTSEILNGGNGKSSRECEINK</sequence>
<name>A0A0M9A688_9HYME</name>
<organism evidence="1 2">
    <name type="scientific">Melipona quadrifasciata</name>
    <dbReference type="NCBI Taxonomy" id="166423"/>
    <lineage>
        <taxon>Eukaryota</taxon>
        <taxon>Metazoa</taxon>
        <taxon>Ecdysozoa</taxon>
        <taxon>Arthropoda</taxon>
        <taxon>Hexapoda</taxon>
        <taxon>Insecta</taxon>
        <taxon>Pterygota</taxon>
        <taxon>Neoptera</taxon>
        <taxon>Endopterygota</taxon>
        <taxon>Hymenoptera</taxon>
        <taxon>Apocrita</taxon>
        <taxon>Aculeata</taxon>
        <taxon>Apoidea</taxon>
        <taxon>Anthophila</taxon>
        <taxon>Apidae</taxon>
        <taxon>Melipona</taxon>
    </lineage>
</organism>
<protein>
    <submittedName>
        <fullName evidence="1">Uncharacterized protein</fullName>
    </submittedName>
</protein>
<dbReference type="AlphaFoldDB" id="A0A0M9A688"/>
<gene>
    <name evidence="1" type="ORF">WN51_11197</name>
</gene>
<keyword evidence="2" id="KW-1185">Reference proteome</keyword>
<evidence type="ECO:0000313" key="1">
    <source>
        <dbReference type="EMBL" id="KOX76773.1"/>
    </source>
</evidence>
<accession>A0A0M9A688</accession>
<evidence type="ECO:0000313" key="2">
    <source>
        <dbReference type="Proteomes" id="UP000053105"/>
    </source>
</evidence>
<proteinExistence type="predicted"/>
<dbReference type="EMBL" id="KQ435741">
    <property type="protein sequence ID" value="KOX76773.1"/>
    <property type="molecule type" value="Genomic_DNA"/>
</dbReference>
<reference evidence="1 2" key="1">
    <citation type="submission" date="2015-07" db="EMBL/GenBank/DDBJ databases">
        <title>The genome of Melipona quadrifasciata.</title>
        <authorList>
            <person name="Pan H."/>
            <person name="Kapheim K."/>
        </authorList>
    </citation>
    <scope>NUCLEOTIDE SEQUENCE [LARGE SCALE GENOMIC DNA]</scope>
    <source>
        <strain evidence="1">0111107301</strain>
        <tissue evidence="1">Whole body</tissue>
    </source>
</reference>
<dbReference type="OrthoDB" id="6354602at2759"/>